<accession>A0A0A9A8E9</accession>
<reference evidence="1" key="1">
    <citation type="submission" date="2014-09" db="EMBL/GenBank/DDBJ databases">
        <authorList>
            <person name="Magalhaes I.L.F."/>
            <person name="Oliveira U."/>
            <person name="Santos F.R."/>
            <person name="Vidigal T.H.D.A."/>
            <person name="Brescovit A.D."/>
            <person name="Santos A.J."/>
        </authorList>
    </citation>
    <scope>NUCLEOTIDE SEQUENCE</scope>
    <source>
        <tissue evidence="1">Shoot tissue taken approximately 20 cm above the soil surface</tissue>
    </source>
</reference>
<proteinExistence type="predicted"/>
<name>A0A0A9A8E9_ARUDO</name>
<dbReference type="EMBL" id="GBRH01251702">
    <property type="protein sequence ID" value="JAD46193.1"/>
    <property type="molecule type" value="Transcribed_RNA"/>
</dbReference>
<sequence>MEMAVLKQMQET</sequence>
<evidence type="ECO:0000313" key="1">
    <source>
        <dbReference type="EMBL" id="JAD46193.1"/>
    </source>
</evidence>
<organism evidence="1">
    <name type="scientific">Arundo donax</name>
    <name type="common">Giant reed</name>
    <name type="synonym">Donax arundinaceus</name>
    <dbReference type="NCBI Taxonomy" id="35708"/>
    <lineage>
        <taxon>Eukaryota</taxon>
        <taxon>Viridiplantae</taxon>
        <taxon>Streptophyta</taxon>
        <taxon>Embryophyta</taxon>
        <taxon>Tracheophyta</taxon>
        <taxon>Spermatophyta</taxon>
        <taxon>Magnoliopsida</taxon>
        <taxon>Liliopsida</taxon>
        <taxon>Poales</taxon>
        <taxon>Poaceae</taxon>
        <taxon>PACMAD clade</taxon>
        <taxon>Arundinoideae</taxon>
        <taxon>Arundineae</taxon>
        <taxon>Arundo</taxon>
    </lineage>
</organism>
<protein>
    <submittedName>
        <fullName evidence="1">Uncharacterized protein</fullName>
    </submittedName>
</protein>
<reference evidence="1" key="2">
    <citation type="journal article" date="2015" name="Data Brief">
        <title>Shoot transcriptome of the giant reed, Arundo donax.</title>
        <authorList>
            <person name="Barrero R.A."/>
            <person name="Guerrero F.D."/>
            <person name="Moolhuijzen P."/>
            <person name="Goolsby J.A."/>
            <person name="Tidwell J."/>
            <person name="Bellgard S.E."/>
            <person name="Bellgard M.I."/>
        </authorList>
    </citation>
    <scope>NUCLEOTIDE SEQUENCE</scope>
    <source>
        <tissue evidence="1">Shoot tissue taken approximately 20 cm above the soil surface</tissue>
    </source>
</reference>